<dbReference type="AlphaFoldDB" id="A0AAD6SV94"/>
<dbReference type="EMBL" id="JARJCM010000057">
    <property type="protein sequence ID" value="KAJ7034468.1"/>
    <property type="molecule type" value="Genomic_DNA"/>
</dbReference>
<gene>
    <name evidence="2" type="ORF">C8F04DRAFT_1395501</name>
</gene>
<reference evidence="2" key="1">
    <citation type="submission" date="2023-03" db="EMBL/GenBank/DDBJ databases">
        <title>Massive genome expansion in bonnet fungi (Mycena s.s.) driven by repeated elements and novel gene families across ecological guilds.</title>
        <authorList>
            <consortium name="Lawrence Berkeley National Laboratory"/>
            <person name="Harder C.B."/>
            <person name="Miyauchi S."/>
            <person name="Viragh M."/>
            <person name="Kuo A."/>
            <person name="Thoen E."/>
            <person name="Andreopoulos B."/>
            <person name="Lu D."/>
            <person name="Skrede I."/>
            <person name="Drula E."/>
            <person name="Henrissat B."/>
            <person name="Morin E."/>
            <person name="Kohler A."/>
            <person name="Barry K."/>
            <person name="LaButti K."/>
            <person name="Morin E."/>
            <person name="Salamov A."/>
            <person name="Lipzen A."/>
            <person name="Mereny Z."/>
            <person name="Hegedus B."/>
            <person name="Baldrian P."/>
            <person name="Stursova M."/>
            <person name="Weitz H."/>
            <person name="Taylor A."/>
            <person name="Grigoriev I.V."/>
            <person name="Nagy L.G."/>
            <person name="Martin F."/>
            <person name="Kauserud H."/>
        </authorList>
    </citation>
    <scope>NUCLEOTIDE SEQUENCE</scope>
    <source>
        <strain evidence="2">CBHHK200</strain>
    </source>
</reference>
<sequence length="285" mass="31508">MPHAPGRFNNTSDAEQYYAPDPQTWSGQSSSSSSSSSHYRSADPPQSTGGQPQFSGYSNQPAGHPAQFANQNRNYGIPQRAANQQLQFQMMQGAGHMPPPPFPPPHVGRAPTQIDNRPPDYWHSNNGLMCVNRGVKLQFPHSISFRPTTGPCTFGVALLNLEYARGMIAPTETLDLCMPPSIMKYANAAFLIDWPGYRQESYVLTLINPRKGRHVTRADLGAQVTQIFKDFANSRKQSDFTDGDGAMLLGVNGVLYDQVRLTELYTKDGMSFRAQWGLNAHFLAV</sequence>
<feature type="compositionally biased region" description="Pro residues" evidence="1">
    <location>
        <begin position="97"/>
        <end position="106"/>
    </location>
</feature>
<name>A0AAD6SV94_9AGAR</name>
<feature type="region of interest" description="Disordered" evidence="1">
    <location>
        <begin position="1"/>
        <end position="70"/>
    </location>
</feature>
<evidence type="ECO:0000256" key="1">
    <source>
        <dbReference type="SAM" id="MobiDB-lite"/>
    </source>
</evidence>
<dbReference type="Proteomes" id="UP001218188">
    <property type="component" value="Unassembled WGS sequence"/>
</dbReference>
<comment type="caution">
    <text evidence="2">The sequence shown here is derived from an EMBL/GenBank/DDBJ whole genome shotgun (WGS) entry which is preliminary data.</text>
</comment>
<protein>
    <submittedName>
        <fullName evidence="2">Uncharacterized protein</fullName>
    </submittedName>
</protein>
<accession>A0AAD6SV94</accession>
<feature type="region of interest" description="Disordered" evidence="1">
    <location>
        <begin position="92"/>
        <end position="111"/>
    </location>
</feature>
<feature type="compositionally biased region" description="Polar residues" evidence="1">
    <location>
        <begin position="44"/>
        <end position="61"/>
    </location>
</feature>
<evidence type="ECO:0000313" key="3">
    <source>
        <dbReference type="Proteomes" id="UP001218188"/>
    </source>
</evidence>
<keyword evidence="3" id="KW-1185">Reference proteome</keyword>
<proteinExistence type="predicted"/>
<evidence type="ECO:0000313" key="2">
    <source>
        <dbReference type="EMBL" id="KAJ7034468.1"/>
    </source>
</evidence>
<organism evidence="2 3">
    <name type="scientific">Mycena alexandri</name>
    <dbReference type="NCBI Taxonomy" id="1745969"/>
    <lineage>
        <taxon>Eukaryota</taxon>
        <taxon>Fungi</taxon>
        <taxon>Dikarya</taxon>
        <taxon>Basidiomycota</taxon>
        <taxon>Agaricomycotina</taxon>
        <taxon>Agaricomycetes</taxon>
        <taxon>Agaricomycetidae</taxon>
        <taxon>Agaricales</taxon>
        <taxon>Marasmiineae</taxon>
        <taxon>Mycenaceae</taxon>
        <taxon>Mycena</taxon>
    </lineage>
</organism>